<dbReference type="InterPro" id="IPR005158">
    <property type="entry name" value="BTAD"/>
</dbReference>
<feature type="DNA-binding region" description="OmpR/PhoB-type" evidence="5">
    <location>
        <begin position="1"/>
        <end position="94"/>
    </location>
</feature>
<evidence type="ECO:0000256" key="4">
    <source>
        <dbReference type="ARBA" id="ARBA00023163"/>
    </source>
</evidence>
<evidence type="ECO:0000256" key="2">
    <source>
        <dbReference type="ARBA" id="ARBA00023015"/>
    </source>
</evidence>
<dbReference type="SUPFAM" id="SSF48452">
    <property type="entry name" value="TPR-like"/>
    <property type="match status" value="1"/>
</dbReference>
<dbReference type="SMART" id="SM01043">
    <property type="entry name" value="BTAD"/>
    <property type="match status" value="1"/>
</dbReference>
<dbReference type="PROSITE" id="PS51755">
    <property type="entry name" value="OMPR_PHOB"/>
    <property type="match status" value="1"/>
</dbReference>
<dbReference type="SUPFAM" id="SSF46894">
    <property type="entry name" value="C-terminal effector domain of the bipartite response regulators"/>
    <property type="match status" value="1"/>
</dbReference>
<dbReference type="PANTHER" id="PTHR35807">
    <property type="entry name" value="TRANSCRIPTIONAL REGULATOR REDD-RELATED"/>
    <property type="match status" value="1"/>
</dbReference>
<dbReference type="EMBL" id="JBHSPA010000115">
    <property type="protein sequence ID" value="MFC5834689.1"/>
    <property type="molecule type" value="Genomic_DNA"/>
</dbReference>
<dbReference type="SUPFAM" id="SSF52540">
    <property type="entry name" value="P-loop containing nucleoside triphosphate hydrolases"/>
    <property type="match status" value="1"/>
</dbReference>
<evidence type="ECO:0000259" key="7">
    <source>
        <dbReference type="PROSITE" id="PS51755"/>
    </source>
</evidence>
<comment type="caution">
    <text evidence="8">The sequence shown here is derived from an EMBL/GenBank/DDBJ whole genome shotgun (WGS) entry which is preliminary data.</text>
</comment>
<dbReference type="Pfam" id="PF13191">
    <property type="entry name" value="AAA_16"/>
    <property type="match status" value="1"/>
</dbReference>
<dbReference type="RefSeq" id="WP_379524103.1">
    <property type="nucleotide sequence ID" value="NZ_JBHSPA010000115.1"/>
</dbReference>
<proteinExistence type="inferred from homology"/>
<keyword evidence="2" id="KW-0805">Transcription regulation</keyword>
<sequence>MWFGILGPLVATVGGRSVHPGGPRARATLAALLLADGRIVPVERLIDQVWGDEPPASGRNQVMIAVSVLRKALRTAGGDPDVIETVASGYRIRTVDLDAHQAELSLEQARRSPLAVKAALLRETLGLWRGQVLAGIDSQPLRAVADRWEELRLSVQEDWAEAELELGRHRELVGVLGVSVAEHPLRERIRAQLMLALHRSGRQAEALEVYDRGRSVLVEELGLEPGQVLRDMHAAILRDEPDVRWSGAEALVTAPGDESCPRVRPAQLPPAVSAFTGRRRELGALDELLDRRDGGRELPLCVVYGMAGVGKSGLAVSWAHRVADRFPDGHLFADLRGHDRHAPPLPPEAVLARFLRALGMPEKGVPAGLDERTALFRSLLEGRRVLIVLDDAASATQVRPLLAGSASCCVIVTSRSPLGGLVAQDGARCVGLDVLDPQEAEELLVQMVGAERTAGERGAVRRVGELCDRLPLALRIAAAKLMSRNDWTVSGISTRLESEQGRLDELRHAELEVRGSLARSYRDLPRAAKLAFRRLGLLDPPDGFTPRTVAALAEAPLPIAEKLCEYLVDAQLARPLGRDTAGAARYRLHDLVRLFSRERAEEEETPESRSAAVARAANCLPAHVEQAEQRDGRVYRPETRSRCSALRGREPRHQSIMDA</sequence>
<feature type="domain" description="OmpR/PhoB-type" evidence="7">
    <location>
        <begin position="1"/>
        <end position="94"/>
    </location>
</feature>
<evidence type="ECO:0000313" key="8">
    <source>
        <dbReference type="EMBL" id="MFC5834689.1"/>
    </source>
</evidence>
<dbReference type="Gene3D" id="1.10.10.10">
    <property type="entry name" value="Winged helix-like DNA-binding domain superfamily/Winged helix DNA-binding domain"/>
    <property type="match status" value="1"/>
</dbReference>
<dbReference type="PRINTS" id="PR00364">
    <property type="entry name" value="DISEASERSIST"/>
</dbReference>
<dbReference type="InterPro" id="IPR036388">
    <property type="entry name" value="WH-like_DNA-bd_sf"/>
</dbReference>
<evidence type="ECO:0000256" key="1">
    <source>
        <dbReference type="ARBA" id="ARBA00005820"/>
    </source>
</evidence>
<feature type="region of interest" description="Disordered" evidence="6">
    <location>
        <begin position="627"/>
        <end position="659"/>
    </location>
</feature>
<keyword evidence="3 5" id="KW-0238">DNA-binding</keyword>
<name>A0ABW1DBD7_9ACTN</name>
<comment type="similarity">
    <text evidence="1">Belongs to the AfsR/DnrI/RedD regulatory family.</text>
</comment>
<dbReference type="Pfam" id="PF00486">
    <property type="entry name" value="Trans_reg_C"/>
    <property type="match status" value="1"/>
</dbReference>
<dbReference type="InterPro" id="IPR011990">
    <property type="entry name" value="TPR-like_helical_dom_sf"/>
</dbReference>
<accession>A0ABW1DBD7</accession>
<gene>
    <name evidence="8" type="ORF">ACFPZ3_63525</name>
</gene>
<dbReference type="PANTHER" id="PTHR35807:SF1">
    <property type="entry name" value="TRANSCRIPTIONAL REGULATOR REDD"/>
    <property type="match status" value="1"/>
</dbReference>
<evidence type="ECO:0000313" key="9">
    <source>
        <dbReference type="Proteomes" id="UP001596058"/>
    </source>
</evidence>
<organism evidence="8 9">
    <name type="scientific">Nonomuraea insulae</name>
    <dbReference type="NCBI Taxonomy" id="1616787"/>
    <lineage>
        <taxon>Bacteria</taxon>
        <taxon>Bacillati</taxon>
        <taxon>Actinomycetota</taxon>
        <taxon>Actinomycetes</taxon>
        <taxon>Streptosporangiales</taxon>
        <taxon>Streptosporangiaceae</taxon>
        <taxon>Nonomuraea</taxon>
    </lineage>
</organism>
<reference evidence="9" key="1">
    <citation type="journal article" date="2019" name="Int. J. Syst. Evol. Microbiol.">
        <title>The Global Catalogue of Microorganisms (GCM) 10K type strain sequencing project: providing services to taxonomists for standard genome sequencing and annotation.</title>
        <authorList>
            <consortium name="The Broad Institute Genomics Platform"/>
            <consortium name="The Broad Institute Genome Sequencing Center for Infectious Disease"/>
            <person name="Wu L."/>
            <person name="Ma J."/>
        </authorList>
    </citation>
    <scope>NUCLEOTIDE SEQUENCE [LARGE SCALE GENOMIC DNA]</scope>
    <source>
        <strain evidence="9">CCUG 53903</strain>
    </source>
</reference>
<keyword evidence="9" id="KW-1185">Reference proteome</keyword>
<dbReference type="Pfam" id="PF03704">
    <property type="entry name" value="BTAD"/>
    <property type="match status" value="1"/>
</dbReference>
<dbReference type="Proteomes" id="UP001596058">
    <property type="component" value="Unassembled WGS sequence"/>
</dbReference>
<dbReference type="Gene3D" id="1.25.40.10">
    <property type="entry name" value="Tetratricopeptide repeat domain"/>
    <property type="match status" value="1"/>
</dbReference>
<dbReference type="InterPro" id="IPR016032">
    <property type="entry name" value="Sig_transdc_resp-reg_C-effctor"/>
</dbReference>
<dbReference type="InterPro" id="IPR027417">
    <property type="entry name" value="P-loop_NTPase"/>
</dbReference>
<evidence type="ECO:0000256" key="6">
    <source>
        <dbReference type="SAM" id="MobiDB-lite"/>
    </source>
</evidence>
<dbReference type="InterPro" id="IPR001867">
    <property type="entry name" value="OmpR/PhoB-type_DNA-bd"/>
</dbReference>
<dbReference type="InterPro" id="IPR051677">
    <property type="entry name" value="AfsR-DnrI-RedD_regulator"/>
</dbReference>
<evidence type="ECO:0000256" key="5">
    <source>
        <dbReference type="PROSITE-ProRule" id="PRU01091"/>
    </source>
</evidence>
<keyword evidence="4" id="KW-0804">Transcription</keyword>
<dbReference type="Gene3D" id="3.40.50.300">
    <property type="entry name" value="P-loop containing nucleotide triphosphate hydrolases"/>
    <property type="match status" value="1"/>
</dbReference>
<dbReference type="InterPro" id="IPR041664">
    <property type="entry name" value="AAA_16"/>
</dbReference>
<dbReference type="SMART" id="SM00862">
    <property type="entry name" value="Trans_reg_C"/>
    <property type="match status" value="1"/>
</dbReference>
<evidence type="ECO:0000256" key="3">
    <source>
        <dbReference type="ARBA" id="ARBA00023125"/>
    </source>
</evidence>
<protein>
    <submittedName>
        <fullName evidence="8">BTAD domain-containing putative transcriptional regulator</fullName>
    </submittedName>
</protein>
<dbReference type="CDD" id="cd15831">
    <property type="entry name" value="BTAD"/>
    <property type="match status" value="1"/>
</dbReference>